<dbReference type="EMBL" id="BMAV01013304">
    <property type="protein sequence ID" value="GFY60841.1"/>
    <property type="molecule type" value="Genomic_DNA"/>
</dbReference>
<dbReference type="AlphaFoldDB" id="A0A8X7C7S6"/>
<evidence type="ECO:0000313" key="2">
    <source>
        <dbReference type="EMBL" id="GFY60841.1"/>
    </source>
</evidence>
<proteinExistence type="predicted"/>
<dbReference type="Proteomes" id="UP000886998">
    <property type="component" value="Unassembled WGS sequence"/>
</dbReference>
<protein>
    <recommendedName>
        <fullName evidence="4">Transposase</fullName>
    </recommendedName>
</protein>
<name>A0A8X7C7S6_9ARAC</name>
<reference evidence="2" key="1">
    <citation type="submission" date="2020-08" db="EMBL/GenBank/DDBJ databases">
        <title>Multicomponent nature underlies the extraordinary mechanical properties of spider dragline silk.</title>
        <authorList>
            <person name="Kono N."/>
            <person name="Nakamura H."/>
            <person name="Mori M."/>
            <person name="Yoshida Y."/>
            <person name="Ohtoshi R."/>
            <person name="Malay A.D."/>
            <person name="Moran D.A.P."/>
            <person name="Tomita M."/>
            <person name="Numata K."/>
            <person name="Arakawa K."/>
        </authorList>
    </citation>
    <scope>NUCLEOTIDE SEQUENCE</scope>
</reference>
<feature type="region of interest" description="Disordered" evidence="1">
    <location>
        <begin position="68"/>
        <end position="105"/>
    </location>
</feature>
<comment type="caution">
    <text evidence="2">The sequence shown here is derived from an EMBL/GenBank/DDBJ whole genome shotgun (WGS) entry which is preliminary data.</text>
</comment>
<organism evidence="2 3">
    <name type="scientific">Trichonephila inaurata madagascariensis</name>
    <dbReference type="NCBI Taxonomy" id="2747483"/>
    <lineage>
        <taxon>Eukaryota</taxon>
        <taxon>Metazoa</taxon>
        <taxon>Ecdysozoa</taxon>
        <taxon>Arthropoda</taxon>
        <taxon>Chelicerata</taxon>
        <taxon>Arachnida</taxon>
        <taxon>Araneae</taxon>
        <taxon>Araneomorphae</taxon>
        <taxon>Entelegynae</taxon>
        <taxon>Araneoidea</taxon>
        <taxon>Nephilidae</taxon>
        <taxon>Trichonephila</taxon>
        <taxon>Trichonephila inaurata</taxon>
    </lineage>
</organism>
<keyword evidence="3" id="KW-1185">Reference proteome</keyword>
<gene>
    <name evidence="2" type="ORF">TNIN_306631</name>
</gene>
<evidence type="ECO:0000256" key="1">
    <source>
        <dbReference type="SAM" id="MobiDB-lite"/>
    </source>
</evidence>
<evidence type="ECO:0008006" key="4">
    <source>
        <dbReference type="Google" id="ProtNLM"/>
    </source>
</evidence>
<sequence length="121" mass="13901">MSRLARSPVLNPIEHMWEALRRALHVDNPLGCHLKCRLRHLIVLFQIERYLCTYPSLDLSDDEIETYDGNLSNPEVKKKRAGELLHKGSAPQRRSDPVDLPPPASVYGDSVKWAFISRRMP</sequence>
<evidence type="ECO:0000313" key="3">
    <source>
        <dbReference type="Proteomes" id="UP000886998"/>
    </source>
</evidence>
<accession>A0A8X7C7S6</accession>